<dbReference type="AlphaFoldDB" id="A0AAN6YQG2"/>
<proteinExistence type="predicted"/>
<reference evidence="1" key="2">
    <citation type="submission" date="2023-05" db="EMBL/GenBank/DDBJ databases">
        <authorList>
            <consortium name="Lawrence Berkeley National Laboratory"/>
            <person name="Steindorff A."/>
            <person name="Hensen N."/>
            <person name="Bonometti L."/>
            <person name="Westerberg I."/>
            <person name="Brannstrom I.O."/>
            <person name="Guillou S."/>
            <person name="Cros-Aarteil S."/>
            <person name="Calhoun S."/>
            <person name="Haridas S."/>
            <person name="Kuo A."/>
            <person name="Mondo S."/>
            <person name="Pangilinan J."/>
            <person name="Riley R."/>
            <person name="Labutti K."/>
            <person name="Andreopoulos B."/>
            <person name="Lipzen A."/>
            <person name="Chen C."/>
            <person name="Yanf M."/>
            <person name="Daum C."/>
            <person name="Ng V."/>
            <person name="Clum A."/>
            <person name="Ohm R."/>
            <person name="Martin F."/>
            <person name="Silar P."/>
            <person name="Natvig D."/>
            <person name="Lalanne C."/>
            <person name="Gautier V."/>
            <person name="Ament-Velasquez S.L."/>
            <person name="Kruys A."/>
            <person name="Hutchinson M.I."/>
            <person name="Powell A.J."/>
            <person name="Barry K."/>
            <person name="Miller A.N."/>
            <person name="Grigoriev I.V."/>
            <person name="Debuchy R."/>
            <person name="Gladieux P."/>
            <person name="Thoren M.H."/>
            <person name="Johannesson H."/>
        </authorList>
    </citation>
    <scope>NUCLEOTIDE SEQUENCE</scope>
    <source>
        <strain evidence="1">CBS 990.96</strain>
    </source>
</reference>
<protein>
    <submittedName>
        <fullName evidence="1">Uncharacterized protein</fullName>
    </submittedName>
</protein>
<reference evidence="1" key="1">
    <citation type="journal article" date="2023" name="Mol. Phylogenet. Evol.">
        <title>Genome-scale phylogeny and comparative genomics of the fungal order Sordariales.</title>
        <authorList>
            <person name="Hensen N."/>
            <person name="Bonometti L."/>
            <person name="Westerberg I."/>
            <person name="Brannstrom I.O."/>
            <person name="Guillou S."/>
            <person name="Cros-Aarteil S."/>
            <person name="Calhoun S."/>
            <person name="Haridas S."/>
            <person name="Kuo A."/>
            <person name="Mondo S."/>
            <person name="Pangilinan J."/>
            <person name="Riley R."/>
            <person name="LaButti K."/>
            <person name="Andreopoulos B."/>
            <person name="Lipzen A."/>
            <person name="Chen C."/>
            <person name="Yan M."/>
            <person name="Daum C."/>
            <person name="Ng V."/>
            <person name="Clum A."/>
            <person name="Steindorff A."/>
            <person name="Ohm R.A."/>
            <person name="Martin F."/>
            <person name="Silar P."/>
            <person name="Natvig D.O."/>
            <person name="Lalanne C."/>
            <person name="Gautier V."/>
            <person name="Ament-Velasquez S.L."/>
            <person name="Kruys A."/>
            <person name="Hutchinson M.I."/>
            <person name="Powell A.J."/>
            <person name="Barry K."/>
            <person name="Miller A.N."/>
            <person name="Grigoriev I.V."/>
            <person name="Debuchy R."/>
            <person name="Gladieux P."/>
            <person name="Hiltunen Thoren M."/>
            <person name="Johannesson H."/>
        </authorList>
    </citation>
    <scope>NUCLEOTIDE SEQUENCE</scope>
    <source>
        <strain evidence="1">CBS 990.96</strain>
    </source>
</reference>
<sequence>SRRPPLKDYAWGTGYSVSDCEVKIWIGKDDRTFDRMSKELIARLSVPDPLAIGLPAEAADRRLGG</sequence>
<keyword evidence="2" id="KW-1185">Reference proteome</keyword>
<gene>
    <name evidence="1" type="ORF">QBC38DRAFT_462564</name>
</gene>
<evidence type="ECO:0000313" key="2">
    <source>
        <dbReference type="Proteomes" id="UP001301958"/>
    </source>
</evidence>
<feature type="non-terminal residue" evidence="1">
    <location>
        <position position="1"/>
    </location>
</feature>
<name>A0AAN6YQG2_9PEZI</name>
<accession>A0AAN6YQG2</accession>
<dbReference type="Proteomes" id="UP001301958">
    <property type="component" value="Unassembled WGS sequence"/>
</dbReference>
<dbReference type="EMBL" id="MU865754">
    <property type="protein sequence ID" value="KAK4220497.1"/>
    <property type="molecule type" value="Genomic_DNA"/>
</dbReference>
<organism evidence="1 2">
    <name type="scientific">Podospora fimiseda</name>
    <dbReference type="NCBI Taxonomy" id="252190"/>
    <lineage>
        <taxon>Eukaryota</taxon>
        <taxon>Fungi</taxon>
        <taxon>Dikarya</taxon>
        <taxon>Ascomycota</taxon>
        <taxon>Pezizomycotina</taxon>
        <taxon>Sordariomycetes</taxon>
        <taxon>Sordariomycetidae</taxon>
        <taxon>Sordariales</taxon>
        <taxon>Podosporaceae</taxon>
        <taxon>Podospora</taxon>
    </lineage>
</organism>
<comment type="caution">
    <text evidence="1">The sequence shown here is derived from an EMBL/GenBank/DDBJ whole genome shotgun (WGS) entry which is preliminary data.</text>
</comment>
<evidence type="ECO:0000313" key="1">
    <source>
        <dbReference type="EMBL" id="KAK4220497.1"/>
    </source>
</evidence>